<proteinExistence type="predicted"/>
<evidence type="ECO:0000256" key="2">
    <source>
        <dbReference type="ARBA" id="ARBA00023315"/>
    </source>
</evidence>
<dbReference type="AlphaFoldDB" id="A0A540VPB2"/>
<dbReference type="CDD" id="cd04301">
    <property type="entry name" value="NAT_SF"/>
    <property type="match status" value="1"/>
</dbReference>
<gene>
    <name evidence="4" type="ORF">FKZ61_01085</name>
</gene>
<dbReference type="SUPFAM" id="SSF55729">
    <property type="entry name" value="Acyl-CoA N-acyltransferases (Nat)"/>
    <property type="match status" value="1"/>
</dbReference>
<comment type="caution">
    <text evidence="4">The sequence shown here is derived from an EMBL/GenBank/DDBJ whole genome shotgun (WGS) entry which is preliminary data.</text>
</comment>
<keyword evidence="2" id="KW-0012">Acyltransferase</keyword>
<dbReference type="PANTHER" id="PTHR43626:SF4">
    <property type="entry name" value="GCN5-RELATED N-ACETYLTRANSFERASE 2, CHLOROPLASTIC"/>
    <property type="match status" value="1"/>
</dbReference>
<dbReference type="Proteomes" id="UP000317371">
    <property type="component" value="Unassembled WGS sequence"/>
</dbReference>
<feature type="domain" description="N-acetyltransferase" evidence="3">
    <location>
        <begin position="3"/>
        <end position="158"/>
    </location>
</feature>
<dbReference type="Gene3D" id="3.40.630.30">
    <property type="match status" value="1"/>
</dbReference>
<reference evidence="4 5" key="1">
    <citation type="submission" date="2019-06" db="EMBL/GenBank/DDBJ databases">
        <title>Genome sequence of Litorilinea aerophila BAA-2444.</title>
        <authorList>
            <person name="Maclea K.S."/>
            <person name="Maurais E.G."/>
            <person name="Iannazzi L.C."/>
        </authorList>
    </citation>
    <scope>NUCLEOTIDE SEQUENCE [LARGE SCALE GENOMIC DNA]</scope>
    <source>
        <strain evidence="4 5">ATCC BAA-2444</strain>
    </source>
</reference>
<dbReference type="OrthoDB" id="9793138at2"/>
<keyword evidence="5" id="KW-1185">Reference proteome</keyword>
<evidence type="ECO:0000313" key="4">
    <source>
        <dbReference type="EMBL" id="TQE98003.1"/>
    </source>
</evidence>
<dbReference type="GO" id="GO:0008080">
    <property type="term" value="F:N-acetyltransferase activity"/>
    <property type="evidence" value="ECO:0007669"/>
    <property type="project" value="InterPro"/>
</dbReference>
<dbReference type="InParanoid" id="A0A540VPB2"/>
<dbReference type="InterPro" id="IPR016181">
    <property type="entry name" value="Acyl_CoA_acyltransferase"/>
</dbReference>
<protein>
    <submittedName>
        <fullName evidence="4">GNAT family N-acetyltransferase</fullName>
    </submittedName>
</protein>
<sequence length="205" mass="23540">MPITVRPAQEHEVEAIAALVNHFAARNLMLPRSEAAIRHTLADWLVAVDEAQRDRVVGCGSLVPLTETLVEIRSLAIHEEYQGQGIGAQLVNRLIALAREREYEQICALTLQEKFFLRLGFQLVDRWSISPKVWQACIYCPKFHRCDEVAVLMDLVQPRAPAKEPPQRLPAWNNLLKWGEWQPLRLAYQQKSGESREQEQEVRRG</sequence>
<dbReference type="RefSeq" id="WP_141608216.1">
    <property type="nucleotide sequence ID" value="NZ_VIGC02000001.1"/>
</dbReference>
<dbReference type="EMBL" id="VIGC01000001">
    <property type="protein sequence ID" value="TQE98003.1"/>
    <property type="molecule type" value="Genomic_DNA"/>
</dbReference>
<dbReference type="PANTHER" id="PTHR43626">
    <property type="entry name" value="ACYL-COA N-ACYLTRANSFERASE"/>
    <property type="match status" value="1"/>
</dbReference>
<dbReference type="InterPro" id="IPR045039">
    <property type="entry name" value="NSI-like"/>
</dbReference>
<evidence type="ECO:0000256" key="1">
    <source>
        <dbReference type="ARBA" id="ARBA00022679"/>
    </source>
</evidence>
<evidence type="ECO:0000259" key="3">
    <source>
        <dbReference type="PROSITE" id="PS51186"/>
    </source>
</evidence>
<evidence type="ECO:0000313" key="5">
    <source>
        <dbReference type="Proteomes" id="UP000317371"/>
    </source>
</evidence>
<dbReference type="PROSITE" id="PS51186">
    <property type="entry name" value="GNAT"/>
    <property type="match status" value="1"/>
</dbReference>
<organism evidence="4 5">
    <name type="scientific">Litorilinea aerophila</name>
    <dbReference type="NCBI Taxonomy" id="1204385"/>
    <lineage>
        <taxon>Bacteria</taxon>
        <taxon>Bacillati</taxon>
        <taxon>Chloroflexota</taxon>
        <taxon>Caldilineae</taxon>
        <taxon>Caldilineales</taxon>
        <taxon>Caldilineaceae</taxon>
        <taxon>Litorilinea</taxon>
    </lineage>
</organism>
<keyword evidence="1 4" id="KW-0808">Transferase</keyword>
<dbReference type="Pfam" id="PF13508">
    <property type="entry name" value="Acetyltransf_7"/>
    <property type="match status" value="1"/>
</dbReference>
<name>A0A540VPB2_9CHLR</name>
<dbReference type="GO" id="GO:0005737">
    <property type="term" value="C:cytoplasm"/>
    <property type="evidence" value="ECO:0007669"/>
    <property type="project" value="TreeGrafter"/>
</dbReference>
<dbReference type="InterPro" id="IPR000182">
    <property type="entry name" value="GNAT_dom"/>
</dbReference>
<accession>A0A540VPB2</accession>